<proteinExistence type="predicted"/>
<reference evidence="2" key="1">
    <citation type="submission" date="2017-03" db="EMBL/GenBank/DDBJ databases">
        <title>Phytopthora megakarya and P. palmivora, two closely related causual agents of cacao black pod achieved similar genome size and gene model numbers by different mechanisms.</title>
        <authorList>
            <person name="Ali S."/>
            <person name="Shao J."/>
            <person name="Larry D.J."/>
            <person name="Kronmiller B."/>
            <person name="Shen D."/>
            <person name="Strem M.D."/>
            <person name="Melnick R.L."/>
            <person name="Guiltinan M.J."/>
            <person name="Tyler B.M."/>
            <person name="Meinhardt L.W."/>
            <person name="Bailey B.A."/>
        </authorList>
    </citation>
    <scope>NUCLEOTIDE SEQUENCE [LARGE SCALE GENOMIC DNA]</scope>
    <source>
        <strain evidence="2">zdho120</strain>
    </source>
</reference>
<evidence type="ECO:0000313" key="2">
    <source>
        <dbReference type="Proteomes" id="UP000198211"/>
    </source>
</evidence>
<keyword evidence="2" id="KW-1185">Reference proteome</keyword>
<evidence type="ECO:0000313" key="1">
    <source>
        <dbReference type="EMBL" id="OWZ21134.1"/>
    </source>
</evidence>
<dbReference type="AlphaFoldDB" id="A0A225WTX7"/>
<gene>
    <name evidence="1" type="ORF">PHMEG_0004348</name>
</gene>
<comment type="caution">
    <text evidence="1">The sequence shown here is derived from an EMBL/GenBank/DDBJ whole genome shotgun (WGS) entry which is preliminary data.</text>
</comment>
<dbReference type="Proteomes" id="UP000198211">
    <property type="component" value="Unassembled WGS sequence"/>
</dbReference>
<organism evidence="1 2">
    <name type="scientific">Phytophthora megakarya</name>
    <dbReference type="NCBI Taxonomy" id="4795"/>
    <lineage>
        <taxon>Eukaryota</taxon>
        <taxon>Sar</taxon>
        <taxon>Stramenopiles</taxon>
        <taxon>Oomycota</taxon>
        <taxon>Peronosporomycetes</taxon>
        <taxon>Peronosporales</taxon>
        <taxon>Peronosporaceae</taxon>
        <taxon>Phytophthora</taxon>
    </lineage>
</organism>
<accession>A0A225WTX7</accession>
<name>A0A225WTX7_9STRA</name>
<protein>
    <submittedName>
        <fullName evidence="1">Crinkler (CRN)</fullName>
    </submittedName>
</protein>
<sequence length="402" mass="45432">MARKARKARKVWFQLMDAATRSPIEGNRTTSVSSVGVHEIDDLVKKVHGSYDRTQQPGMNILAHACPGQLKVYADREAYDAANSQRMWRHVALGDLGKTQLALSLWKCRSDKVVSAPFVTVPDLPVTTALNDPEKFAEECISFPEWSVNTVHDTPCVWRFMKSVDGCTDNGKILWRFGDQQVVSLLLDEWFPSDGSNGMQSILFGSPWDWQVDAVVYDDILPRVQAQERVGVSKIEQATELSFQKLVSYIALTTGKSYGASETSKSCHCFWMSGSLLTAATECKVSSLDPPGTGKSTLLCMMTFYLVFKHKNVLMYRRLNKQRSCLLYLGHQGDRVVHFLMPTCQSAEVGLIYEELRRQLGMRNVWLLMDGSYYKSRDDVGVQQELVTFRLMTTCQEVYLKS</sequence>
<dbReference type="OrthoDB" id="123517at2759"/>
<dbReference type="EMBL" id="NBNE01000254">
    <property type="protein sequence ID" value="OWZ21134.1"/>
    <property type="molecule type" value="Genomic_DNA"/>
</dbReference>